<reference evidence="2" key="1">
    <citation type="journal article" date="2012" name="PLoS Genet.">
        <title>Comparative analysis of the genomes of two field isolates of the rice blast fungus Magnaporthe oryzae.</title>
        <authorList>
            <person name="Xue M."/>
            <person name="Yang J."/>
            <person name="Li Z."/>
            <person name="Hu S."/>
            <person name="Yao N."/>
            <person name="Dean R.A."/>
            <person name="Zhao W."/>
            <person name="Shen M."/>
            <person name="Zhang H."/>
            <person name="Li C."/>
            <person name="Liu L."/>
            <person name="Cao L."/>
            <person name="Xu X."/>
            <person name="Xing Y."/>
            <person name="Hsiang T."/>
            <person name="Zhang Z."/>
            <person name="Xu J.R."/>
            <person name="Peng Y.L."/>
        </authorList>
    </citation>
    <scope>NUCLEOTIDE SEQUENCE</scope>
    <source>
        <strain evidence="2">Y34</strain>
    </source>
</reference>
<proteinExistence type="predicted"/>
<gene>
    <name evidence="2" type="ORF">OOU_Y34scaffold00561g1</name>
</gene>
<evidence type="ECO:0000313" key="2">
    <source>
        <dbReference type="EMBL" id="ELQ37966.1"/>
    </source>
</evidence>
<feature type="domain" description="2EXR" evidence="1">
    <location>
        <begin position="74"/>
        <end position="169"/>
    </location>
</feature>
<organism evidence="2">
    <name type="scientific">Pyricularia oryzae (strain Y34)</name>
    <name type="common">Rice blast fungus</name>
    <name type="synonym">Magnaporthe oryzae</name>
    <dbReference type="NCBI Taxonomy" id="1143189"/>
    <lineage>
        <taxon>Eukaryota</taxon>
        <taxon>Fungi</taxon>
        <taxon>Dikarya</taxon>
        <taxon>Ascomycota</taxon>
        <taxon>Pezizomycotina</taxon>
        <taxon>Sordariomycetes</taxon>
        <taxon>Sordariomycetidae</taxon>
        <taxon>Magnaporthales</taxon>
        <taxon>Pyriculariaceae</taxon>
        <taxon>Pyricularia</taxon>
    </lineage>
</organism>
<dbReference type="AlphaFoldDB" id="A0AA97PKE6"/>
<name>A0AA97PKE6_PYRO3</name>
<sequence>NRIIAAIDGRAEVWLGAWGARTSVSGRFGPHIQRFFSSTKLVRAELVLRRRLQEAQIMTNSESSSAKTDSESIPQFRLLPAEVRFLVWRHLVSEPLLLDFDIRSIPDDRHSEGDRYRWVAIPGPYLSQRRRNLYSALQANRKSQFVALGLVPDTLAVPRGFVRFDKTRDFDADRVARFHERCAHFIVAGFSDKVHHLAVKGVAIGREGRVFSLDDELRDSWIWTLVATFRNIKMLYELKEHYLHDAEDKTWCVAAGKVRSDEAVEELSVEIYRRPLRNRTIWPDLVSHYEWAKSRVYPPPRDLGRTDPGFITFQR</sequence>
<dbReference type="EMBL" id="JH793698">
    <property type="protein sequence ID" value="ELQ37966.1"/>
    <property type="molecule type" value="Genomic_DNA"/>
</dbReference>
<protein>
    <recommendedName>
        <fullName evidence="1">2EXR domain-containing protein</fullName>
    </recommendedName>
</protein>
<feature type="non-terminal residue" evidence="2">
    <location>
        <position position="1"/>
    </location>
</feature>
<evidence type="ECO:0000259" key="1">
    <source>
        <dbReference type="Pfam" id="PF20150"/>
    </source>
</evidence>
<dbReference type="InterPro" id="IPR045518">
    <property type="entry name" value="2EXR"/>
</dbReference>
<accession>A0AA97PKE6</accession>
<dbReference type="Pfam" id="PF20150">
    <property type="entry name" value="2EXR"/>
    <property type="match status" value="1"/>
</dbReference>
<dbReference type="Proteomes" id="UP000011086">
    <property type="component" value="Unassembled WGS sequence"/>
</dbReference>